<dbReference type="Proteomes" id="UP000005938">
    <property type="component" value="Unassembled WGS sequence"/>
</dbReference>
<evidence type="ECO:0000313" key="13">
    <source>
        <dbReference type="Proteomes" id="UP000005938"/>
    </source>
</evidence>
<dbReference type="InterPro" id="IPR039426">
    <property type="entry name" value="TonB-dep_rcpt-like"/>
</dbReference>
<evidence type="ECO:0000256" key="6">
    <source>
        <dbReference type="ARBA" id="ARBA00023136"/>
    </source>
</evidence>
<keyword evidence="12" id="KW-0675">Receptor</keyword>
<evidence type="ECO:0000256" key="8">
    <source>
        <dbReference type="PROSITE-ProRule" id="PRU01360"/>
    </source>
</evidence>
<evidence type="ECO:0000259" key="10">
    <source>
        <dbReference type="Pfam" id="PF00593"/>
    </source>
</evidence>
<accession>I0WF80</accession>
<comment type="caution">
    <text evidence="12">The sequence shown here is derived from an EMBL/GenBank/DDBJ whole genome shotgun (WGS) entry which is preliminary data.</text>
</comment>
<evidence type="ECO:0000256" key="2">
    <source>
        <dbReference type="ARBA" id="ARBA00022448"/>
    </source>
</evidence>
<dbReference type="Pfam" id="PF07715">
    <property type="entry name" value="Plug"/>
    <property type="match status" value="1"/>
</dbReference>
<keyword evidence="2 8" id="KW-0813">Transport</keyword>
<dbReference type="NCBIfam" id="TIGR04056">
    <property type="entry name" value="OMP_RagA_SusC"/>
    <property type="match status" value="1"/>
</dbReference>
<evidence type="ECO:0000256" key="7">
    <source>
        <dbReference type="ARBA" id="ARBA00023237"/>
    </source>
</evidence>
<dbReference type="Gene3D" id="2.60.40.1120">
    <property type="entry name" value="Carboxypeptidase-like, regulatory domain"/>
    <property type="match status" value="1"/>
</dbReference>
<keyword evidence="3 8" id="KW-1134">Transmembrane beta strand</keyword>
<evidence type="ECO:0000259" key="11">
    <source>
        <dbReference type="Pfam" id="PF07715"/>
    </source>
</evidence>
<proteinExistence type="inferred from homology"/>
<dbReference type="Pfam" id="PF13715">
    <property type="entry name" value="CarbopepD_reg_2"/>
    <property type="match status" value="1"/>
</dbReference>
<evidence type="ECO:0000256" key="3">
    <source>
        <dbReference type="ARBA" id="ARBA00022452"/>
    </source>
</evidence>
<evidence type="ECO:0000313" key="12">
    <source>
        <dbReference type="EMBL" id="EID75046.1"/>
    </source>
</evidence>
<dbReference type="InterPro" id="IPR037066">
    <property type="entry name" value="Plug_dom_sf"/>
</dbReference>
<evidence type="ECO:0000256" key="4">
    <source>
        <dbReference type="ARBA" id="ARBA00022692"/>
    </source>
</evidence>
<comment type="similarity">
    <text evidence="8 9">Belongs to the TonB-dependent receptor family.</text>
</comment>
<dbReference type="NCBIfam" id="TIGR04057">
    <property type="entry name" value="SusC_RagA_signa"/>
    <property type="match status" value="1"/>
</dbReference>
<sequence length="1149" mass="128490">MKFKLTNSSSFKWEKPLLFIMKTFILLFCTTVFSFTTTNVFSQNTKVVISNDMYLTIDDVFNLIREQTDFSFLYERDIFKDTPKIYLKKGKIEANKLLEKLIYDKRFKLELLENNIVVISKKPNIADVQTYEIKGSVFDKEGIPLTGANVMEKGTLNGVQTDFDGNFTLKVTRKTVTIVISFIGFTSKELEVDSTTDLNIVLEEETAVLNEVVVVGFGTQKKSDLTGAVSQVKMDDVLGNRPVASLGTALQGTMAGFTTSTANVPGGGNTFNIRGTTSINGGSPLVLVDNTVMENLSLLNLNDVESISVLKDASAAAIYGARASFGVILITTKKGKANSKPSIKYTNNFSISKPINVLKAASPTQTVNALKDMGYDGYWSGQNIDQWISLLNEYKTDPTQYPLGWTEVNGTKYFLKETDVVGDMFDNFGGIKIIQDISIVGGSEKSNYRISLGKVKEDGVLISDKDAYKRTNVSSYINSDITDWLSTSLDIKYATDERSYPNTGIFGLFLTNYPSYHPEGTLPYQGEEYPVQTPENAIRYGNKQTWINNNIRLFSHTTLKPLPNLQVSFDYTFQQNHLKNRRYNNYFVLHQGLQDALNPSDPKNTFYLANELRSYKTINLYSNYNVSISDVHNFEAVIGFNQEDRDYEMHWSRSYNQISNEQPFLGGTTGTTPPDTGDGYDRFTLRGGFGRLNYSYKDKYLLNLNGRYDLSSKFPKGYRGGFFPSVSVGWVVSKESFFEPLSNSLSFLKLRGSFGTLGNQNIGNYGFLATMDPYNGNWIYNGQQPTTLSSPGLVRSNYTWEKVESLNGGVDFGVLSNRLSGSFEIFSRKTTGMLAPGFDFPAVAGAPAPLQNAADLNTTGWELTLGWKDVIKDWTYNLGFVISDSKAVITKFVNENDALSIGPSGGLINFYKGMEIGEIWGYETDGFYSADDFNPNGTLKEGVVRINGVISHEGDIKYKNLRDSETSENIIDFGENTLNNPGDRKIIGNSTPRYNYGINGALTYKNVGFSFLLQGVGKRNLWVGGEVMFPHSNTFSTILSHQLNYWTPENTDAYYGRIYANGQDAHYVNQRVQTRFLQDASYLRLKNVTLSYKLASKILEKFGLDEFNIFYSGENLLTFSNLVHGVDPESTGWSYPNYSTSSIGFNVKF</sequence>
<dbReference type="Gene3D" id="2.40.170.20">
    <property type="entry name" value="TonB-dependent receptor, beta-barrel domain"/>
    <property type="match status" value="1"/>
</dbReference>
<dbReference type="SUPFAM" id="SSF49464">
    <property type="entry name" value="Carboxypeptidase regulatory domain-like"/>
    <property type="match status" value="1"/>
</dbReference>
<dbReference type="EMBL" id="AJJU01000008">
    <property type="protein sequence ID" value="EID75046.1"/>
    <property type="molecule type" value="Genomic_DNA"/>
</dbReference>
<dbReference type="Gene3D" id="2.170.130.10">
    <property type="entry name" value="TonB-dependent receptor, plug domain"/>
    <property type="match status" value="1"/>
</dbReference>
<dbReference type="InterPro" id="IPR023996">
    <property type="entry name" value="TonB-dep_OMP_SusC/RagA"/>
</dbReference>
<feature type="domain" description="TonB-dependent receptor plug" evidence="11">
    <location>
        <begin position="222"/>
        <end position="327"/>
    </location>
</feature>
<dbReference type="STRING" id="946077.W5A_07567"/>
<dbReference type="AlphaFoldDB" id="I0WF80"/>
<comment type="subcellular location">
    <subcellularLocation>
        <location evidence="1 8">Cell outer membrane</location>
        <topology evidence="1 8">Multi-pass membrane protein</topology>
    </subcellularLocation>
</comment>
<dbReference type="Pfam" id="PF00593">
    <property type="entry name" value="TonB_dep_Rec_b-barrel"/>
    <property type="match status" value="1"/>
</dbReference>
<reference evidence="12 13" key="1">
    <citation type="journal article" date="2012" name="J. Bacteriol.">
        <title>Genome Sequence of the Halotolerant Bacterium Imtechella halotolerans K1T.</title>
        <authorList>
            <person name="Kumar S."/>
            <person name="Vikram S."/>
            <person name="Subramanian S."/>
            <person name="Raghava G.P."/>
            <person name="Pinnaka A.K."/>
        </authorList>
    </citation>
    <scope>NUCLEOTIDE SEQUENCE [LARGE SCALE GENOMIC DNA]</scope>
    <source>
        <strain evidence="12 13">K1</strain>
    </source>
</reference>
<dbReference type="InterPro" id="IPR000531">
    <property type="entry name" value="Beta-barrel_TonB"/>
</dbReference>
<keyword evidence="5 9" id="KW-0798">TonB box</keyword>
<dbReference type="InterPro" id="IPR012910">
    <property type="entry name" value="Plug_dom"/>
</dbReference>
<feature type="domain" description="TonB-dependent receptor-like beta-barrel" evidence="10">
    <location>
        <begin position="507"/>
        <end position="1095"/>
    </location>
</feature>
<dbReference type="InterPro" id="IPR023997">
    <property type="entry name" value="TonB-dep_OMP_SusC/RagA_CS"/>
</dbReference>
<evidence type="ECO:0000256" key="9">
    <source>
        <dbReference type="RuleBase" id="RU003357"/>
    </source>
</evidence>
<evidence type="ECO:0000256" key="1">
    <source>
        <dbReference type="ARBA" id="ARBA00004571"/>
    </source>
</evidence>
<dbReference type="InterPro" id="IPR036942">
    <property type="entry name" value="Beta-barrel_TonB_sf"/>
</dbReference>
<gene>
    <name evidence="12" type="ORF">W5A_07567</name>
</gene>
<keyword evidence="6 8" id="KW-0472">Membrane</keyword>
<name>I0WF80_9FLAO</name>
<dbReference type="PROSITE" id="PS52016">
    <property type="entry name" value="TONB_DEPENDENT_REC_3"/>
    <property type="match status" value="1"/>
</dbReference>
<keyword evidence="4 8" id="KW-0812">Transmembrane</keyword>
<dbReference type="InterPro" id="IPR008969">
    <property type="entry name" value="CarboxyPept-like_regulatory"/>
</dbReference>
<organism evidence="12 13">
    <name type="scientific">Imtechella halotolerans K1</name>
    <dbReference type="NCBI Taxonomy" id="946077"/>
    <lineage>
        <taxon>Bacteria</taxon>
        <taxon>Pseudomonadati</taxon>
        <taxon>Bacteroidota</taxon>
        <taxon>Flavobacteriia</taxon>
        <taxon>Flavobacteriales</taxon>
        <taxon>Flavobacteriaceae</taxon>
        <taxon>Imtechella</taxon>
    </lineage>
</organism>
<protein>
    <submittedName>
        <fullName evidence="12">TonB-dependent receptor plug</fullName>
    </submittedName>
</protein>
<evidence type="ECO:0000256" key="5">
    <source>
        <dbReference type="ARBA" id="ARBA00023077"/>
    </source>
</evidence>
<keyword evidence="13" id="KW-1185">Reference proteome</keyword>
<dbReference type="RefSeq" id="WP_008239092.1">
    <property type="nucleotide sequence ID" value="NZ_AJJU01000008.1"/>
</dbReference>
<dbReference type="eggNOG" id="COG1629">
    <property type="taxonomic scope" value="Bacteria"/>
</dbReference>
<dbReference type="PATRIC" id="fig|946077.3.peg.1529"/>
<dbReference type="GO" id="GO:0009279">
    <property type="term" value="C:cell outer membrane"/>
    <property type="evidence" value="ECO:0007669"/>
    <property type="project" value="UniProtKB-SubCell"/>
</dbReference>
<dbReference type="SUPFAM" id="SSF56935">
    <property type="entry name" value="Porins"/>
    <property type="match status" value="1"/>
</dbReference>
<keyword evidence="7 8" id="KW-0998">Cell outer membrane</keyword>